<evidence type="ECO:0000313" key="1">
    <source>
        <dbReference type="EMBL" id="TQN31259.1"/>
    </source>
</evidence>
<keyword evidence="2" id="KW-1185">Reference proteome</keyword>
<accession>A0A543NHH5</accession>
<comment type="caution">
    <text evidence="1">The sequence shown here is derived from an EMBL/GenBank/DDBJ whole genome shotgun (WGS) entry which is preliminary data.</text>
</comment>
<protein>
    <submittedName>
        <fullName evidence="1">Uncharacterized protein</fullName>
    </submittedName>
</protein>
<reference evidence="1 2" key="1">
    <citation type="submission" date="2019-06" db="EMBL/GenBank/DDBJ databases">
        <title>Sequencing the genomes of 1000 actinobacteria strains.</title>
        <authorList>
            <person name="Klenk H.-P."/>
        </authorList>
    </citation>
    <scope>NUCLEOTIDE SEQUENCE [LARGE SCALE GENOMIC DNA]</scope>
    <source>
        <strain evidence="1 2">DSM 45015</strain>
    </source>
</reference>
<evidence type="ECO:0000313" key="2">
    <source>
        <dbReference type="Proteomes" id="UP000317422"/>
    </source>
</evidence>
<organism evidence="1 2">
    <name type="scientific">Haloactinospora alba</name>
    <dbReference type="NCBI Taxonomy" id="405555"/>
    <lineage>
        <taxon>Bacteria</taxon>
        <taxon>Bacillati</taxon>
        <taxon>Actinomycetota</taxon>
        <taxon>Actinomycetes</taxon>
        <taxon>Streptosporangiales</taxon>
        <taxon>Nocardiopsidaceae</taxon>
        <taxon>Haloactinospora</taxon>
    </lineage>
</organism>
<dbReference type="AlphaFoldDB" id="A0A543NHH5"/>
<sequence length="78" mass="8759">MHTLAVRTLEPGGQQPEADDLYRWMLEVLSGGYEFGLYIAEHAVLDSEGESGGCFREELLLWNGRGELLRETRELCGS</sequence>
<gene>
    <name evidence="1" type="ORF">FHX37_1156</name>
</gene>
<dbReference type="EMBL" id="VFQC01000001">
    <property type="protein sequence ID" value="TQN31259.1"/>
    <property type="molecule type" value="Genomic_DNA"/>
</dbReference>
<name>A0A543NHH5_9ACTN</name>
<proteinExistence type="predicted"/>
<dbReference type="Proteomes" id="UP000317422">
    <property type="component" value="Unassembled WGS sequence"/>
</dbReference>